<dbReference type="RefSeq" id="WP_229786076.1">
    <property type="nucleotide sequence ID" value="NZ_BMXU01000001.1"/>
</dbReference>
<keyword evidence="7" id="KW-1185">Reference proteome</keyword>
<keyword evidence="2" id="KW-0479">Metal-binding</keyword>
<dbReference type="EMBL" id="JBHRVA010000002">
    <property type="protein sequence ID" value="MFC3301755.1"/>
    <property type="molecule type" value="Genomic_DNA"/>
</dbReference>
<reference evidence="7" key="1">
    <citation type="journal article" date="2019" name="Int. J. Syst. Evol. Microbiol.">
        <title>The Global Catalogue of Microorganisms (GCM) 10K type strain sequencing project: providing services to taxonomists for standard genome sequencing and annotation.</title>
        <authorList>
            <consortium name="The Broad Institute Genomics Platform"/>
            <consortium name="The Broad Institute Genome Sequencing Center for Infectious Disease"/>
            <person name="Wu L."/>
            <person name="Ma J."/>
        </authorList>
    </citation>
    <scope>NUCLEOTIDE SEQUENCE [LARGE SCALE GENOMIC DNA]</scope>
    <source>
        <strain evidence="7">KCTC 22245</strain>
    </source>
</reference>
<dbReference type="Pfam" id="PF24827">
    <property type="entry name" value="AstE_AspA_cat"/>
    <property type="match status" value="1"/>
</dbReference>
<accession>A0ABV7MAG8</accession>
<protein>
    <submittedName>
        <fullName evidence="6">Succinylglutamate desuccinylase/aspartoacylase family protein</fullName>
    </submittedName>
</protein>
<evidence type="ECO:0000256" key="2">
    <source>
        <dbReference type="ARBA" id="ARBA00022723"/>
    </source>
</evidence>
<evidence type="ECO:0000256" key="3">
    <source>
        <dbReference type="ARBA" id="ARBA00022801"/>
    </source>
</evidence>
<evidence type="ECO:0000313" key="6">
    <source>
        <dbReference type="EMBL" id="MFC3301755.1"/>
    </source>
</evidence>
<dbReference type="InterPro" id="IPR055438">
    <property type="entry name" value="AstE_AspA_cat"/>
</dbReference>
<keyword evidence="3" id="KW-0378">Hydrolase</keyword>
<dbReference type="CDD" id="cd06251">
    <property type="entry name" value="M14_ASTE_ASPA-like"/>
    <property type="match status" value="1"/>
</dbReference>
<dbReference type="Gene3D" id="3.40.630.10">
    <property type="entry name" value="Zn peptidases"/>
    <property type="match status" value="1"/>
</dbReference>
<comment type="cofactor">
    <cofactor evidence="1">
        <name>Zn(2+)</name>
        <dbReference type="ChEBI" id="CHEBI:29105"/>
    </cofactor>
</comment>
<sequence length="400" mass="43660">MSLPDNLLDAGQKKTEMVPLRLRPGGPWDRIMSKAPRKPFVIHGEEIAPGRRRTIDIPLSRLADHTRMHLGVQVIHGKSSGPVLFVSGAIHGDEIIGVEIIRRLSEVKALSRLKGTLILVPIVNAYGFITHSRYLPDRRDLNRSFPGAEKGSLAAQLAHIFMKEVVSRSDFGIDLHSAAVHRDNFPQIRANLGNPEVLAMARAFGATIMLDSRLRDGSLRAEGQERGCDILLYEAGEALRFNETAIRIGVKGVLNVMRHKGMLPPSKGSKPAAEPIRTARSHWERAPIGGIMRAYRGLGDSVDADELLAVVSGPLGEDEMEVRARSKGVVIGRSNLPIVNRGDALFHIAETGRGTDVDATHDAIEAAVEADPLFDGMEIVCAPENMRMALRSIAIDSQDH</sequence>
<dbReference type="SUPFAM" id="SSF53187">
    <property type="entry name" value="Zn-dependent exopeptidases"/>
    <property type="match status" value="1"/>
</dbReference>
<evidence type="ECO:0000256" key="1">
    <source>
        <dbReference type="ARBA" id="ARBA00001947"/>
    </source>
</evidence>
<dbReference type="Proteomes" id="UP001595607">
    <property type="component" value="Unassembled WGS sequence"/>
</dbReference>
<evidence type="ECO:0000313" key="7">
    <source>
        <dbReference type="Proteomes" id="UP001595607"/>
    </source>
</evidence>
<organism evidence="6 7">
    <name type="scientific">Parvularcula lutaonensis</name>
    <dbReference type="NCBI Taxonomy" id="491923"/>
    <lineage>
        <taxon>Bacteria</taxon>
        <taxon>Pseudomonadati</taxon>
        <taxon>Pseudomonadota</taxon>
        <taxon>Alphaproteobacteria</taxon>
        <taxon>Parvularculales</taxon>
        <taxon>Parvularculaceae</taxon>
        <taxon>Parvularcula</taxon>
    </lineage>
</organism>
<feature type="domain" description="Succinylglutamate desuccinylase/Aspartoacylase catalytic" evidence="5">
    <location>
        <begin position="81"/>
        <end position="259"/>
    </location>
</feature>
<evidence type="ECO:0000256" key="4">
    <source>
        <dbReference type="ARBA" id="ARBA00022833"/>
    </source>
</evidence>
<dbReference type="PANTHER" id="PTHR37326">
    <property type="entry name" value="BLL3975 PROTEIN"/>
    <property type="match status" value="1"/>
</dbReference>
<evidence type="ECO:0000259" key="5">
    <source>
        <dbReference type="Pfam" id="PF24827"/>
    </source>
</evidence>
<name>A0ABV7MAG8_9PROT</name>
<keyword evidence="4" id="KW-0862">Zinc</keyword>
<dbReference type="PANTHER" id="PTHR37326:SF2">
    <property type="entry name" value="SUCCINYLGLUTAMATE DESUCCINYLASE_ASPARTOACYLASE FAMILY PROTEIN"/>
    <property type="match status" value="1"/>
</dbReference>
<proteinExistence type="predicted"/>
<dbReference type="InterPro" id="IPR053138">
    <property type="entry name" value="N-alpha-Ac-DABA_deacetylase"/>
</dbReference>
<gene>
    <name evidence="6" type="ORF">ACFONP_03325</name>
</gene>
<comment type="caution">
    <text evidence="6">The sequence shown here is derived from an EMBL/GenBank/DDBJ whole genome shotgun (WGS) entry which is preliminary data.</text>
</comment>